<dbReference type="InParanoid" id="A0A0D0E309"/>
<dbReference type="PANTHER" id="PTHR10218:SF360">
    <property type="entry name" value="GUANINE NUCLEOTIDE-BINDING PROTEIN SUBUNIT ALPHA HOMOLOG"/>
    <property type="match status" value="1"/>
</dbReference>
<evidence type="ECO:0000256" key="7">
    <source>
        <dbReference type="SAM" id="MobiDB-lite"/>
    </source>
</evidence>
<dbReference type="InterPro" id="IPR011025">
    <property type="entry name" value="GproteinA_insert"/>
</dbReference>
<dbReference type="InterPro" id="IPR027417">
    <property type="entry name" value="P-loop_NTPase"/>
</dbReference>
<proteinExistence type="predicted"/>
<keyword evidence="9" id="KW-1185">Reference proteome</keyword>
<evidence type="ECO:0008006" key="10">
    <source>
        <dbReference type="Google" id="ProtNLM"/>
    </source>
</evidence>
<keyword evidence="6" id="KW-0460">Magnesium</keyword>
<dbReference type="GO" id="GO:0001664">
    <property type="term" value="F:G protein-coupled receptor binding"/>
    <property type="evidence" value="ECO:0007669"/>
    <property type="project" value="TreeGrafter"/>
</dbReference>
<feature type="region of interest" description="Disordered" evidence="7">
    <location>
        <begin position="123"/>
        <end position="143"/>
    </location>
</feature>
<name>A0A0D0E309_9AGAM</name>
<dbReference type="SUPFAM" id="SSF47895">
    <property type="entry name" value="Transducin (alpha subunit), insertion domain"/>
    <property type="match status" value="1"/>
</dbReference>
<dbReference type="Gene3D" id="3.40.50.300">
    <property type="entry name" value="P-loop containing nucleotide triphosphate hydrolases"/>
    <property type="match status" value="2"/>
</dbReference>
<dbReference type="GO" id="GO:0005525">
    <property type="term" value="F:GTP binding"/>
    <property type="evidence" value="ECO:0007669"/>
    <property type="project" value="UniProtKB-KW"/>
</dbReference>
<keyword evidence="1 6" id="KW-0479">Metal-binding</keyword>
<protein>
    <recommendedName>
        <fullName evidence="10">Guanine nucleotide-binding protein alpha-4 subunit</fullName>
    </recommendedName>
</protein>
<dbReference type="GO" id="GO:0031683">
    <property type="term" value="F:G-protein beta/gamma-subunit complex binding"/>
    <property type="evidence" value="ECO:0007669"/>
    <property type="project" value="InterPro"/>
</dbReference>
<dbReference type="InterPro" id="IPR001019">
    <property type="entry name" value="Gprotein_alpha_su"/>
</dbReference>
<evidence type="ECO:0000256" key="4">
    <source>
        <dbReference type="ARBA" id="ARBA00023224"/>
    </source>
</evidence>
<dbReference type="SUPFAM" id="SSF52540">
    <property type="entry name" value="P-loop containing nucleoside triphosphate hydrolases"/>
    <property type="match status" value="1"/>
</dbReference>
<reference evidence="8 9" key="1">
    <citation type="submission" date="2014-04" db="EMBL/GenBank/DDBJ databases">
        <authorList>
            <consortium name="DOE Joint Genome Institute"/>
            <person name="Kuo A."/>
            <person name="Kohler A."/>
            <person name="Jargeat P."/>
            <person name="Nagy L.G."/>
            <person name="Floudas D."/>
            <person name="Copeland A."/>
            <person name="Barry K.W."/>
            <person name="Cichocki N."/>
            <person name="Veneault-Fourrey C."/>
            <person name="LaButti K."/>
            <person name="Lindquist E.A."/>
            <person name="Lipzen A."/>
            <person name="Lundell T."/>
            <person name="Morin E."/>
            <person name="Murat C."/>
            <person name="Sun H."/>
            <person name="Tunlid A."/>
            <person name="Henrissat B."/>
            <person name="Grigoriev I.V."/>
            <person name="Hibbett D.S."/>
            <person name="Martin F."/>
            <person name="Nordberg H.P."/>
            <person name="Cantor M.N."/>
            <person name="Hua S.X."/>
        </authorList>
    </citation>
    <scope>NUCLEOTIDE SEQUENCE [LARGE SCALE GENOMIC DNA]</scope>
    <source>
        <strain evidence="8 9">Ve08.2h10</strain>
    </source>
</reference>
<dbReference type="Proteomes" id="UP000054538">
    <property type="component" value="Unassembled WGS sequence"/>
</dbReference>
<dbReference type="GO" id="GO:0005737">
    <property type="term" value="C:cytoplasm"/>
    <property type="evidence" value="ECO:0007669"/>
    <property type="project" value="TreeGrafter"/>
</dbReference>
<dbReference type="SMART" id="SM00275">
    <property type="entry name" value="G_alpha"/>
    <property type="match status" value="1"/>
</dbReference>
<dbReference type="STRING" id="930991.A0A0D0E309"/>
<dbReference type="EMBL" id="KN824892">
    <property type="protein sequence ID" value="KIK98436.1"/>
    <property type="molecule type" value="Genomic_DNA"/>
</dbReference>
<dbReference type="GO" id="GO:0046872">
    <property type="term" value="F:metal ion binding"/>
    <property type="evidence" value="ECO:0007669"/>
    <property type="project" value="UniProtKB-KW"/>
</dbReference>
<reference evidence="9" key="2">
    <citation type="submission" date="2015-01" db="EMBL/GenBank/DDBJ databases">
        <title>Evolutionary Origins and Diversification of the Mycorrhizal Mutualists.</title>
        <authorList>
            <consortium name="DOE Joint Genome Institute"/>
            <consortium name="Mycorrhizal Genomics Consortium"/>
            <person name="Kohler A."/>
            <person name="Kuo A."/>
            <person name="Nagy L.G."/>
            <person name="Floudas D."/>
            <person name="Copeland A."/>
            <person name="Barry K.W."/>
            <person name="Cichocki N."/>
            <person name="Veneault-Fourrey C."/>
            <person name="LaButti K."/>
            <person name="Lindquist E.A."/>
            <person name="Lipzen A."/>
            <person name="Lundell T."/>
            <person name="Morin E."/>
            <person name="Murat C."/>
            <person name="Riley R."/>
            <person name="Ohm R."/>
            <person name="Sun H."/>
            <person name="Tunlid A."/>
            <person name="Henrissat B."/>
            <person name="Grigoriev I.V."/>
            <person name="Hibbett D.S."/>
            <person name="Martin F."/>
        </authorList>
    </citation>
    <scope>NUCLEOTIDE SEQUENCE [LARGE SCALE GENOMIC DNA]</scope>
    <source>
        <strain evidence="9">Ve08.2h10</strain>
    </source>
</reference>
<dbReference type="Pfam" id="PF00503">
    <property type="entry name" value="G-alpha"/>
    <property type="match status" value="1"/>
</dbReference>
<dbReference type="GO" id="GO:0003924">
    <property type="term" value="F:GTPase activity"/>
    <property type="evidence" value="ECO:0007669"/>
    <property type="project" value="InterPro"/>
</dbReference>
<feature type="binding site" evidence="6">
    <location>
        <position position="308"/>
    </location>
    <ligand>
        <name>Mg(2+)</name>
        <dbReference type="ChEBI" id="CHEBI:18420"/>
    </ligand>
</feature>
<evidence type="ECO:0000313" key="9">
    <source>
        <dbReference type="Proteomes" id="UP000054538"/>
    </source>
</evidence>
<dbReference type="OrthoDB" id="5817230at2759"/>
<dbReference type="GO" id="GO:0005834">
    <property type="term" value="C:heterotrimeric G-protein complex"/>
    <property type="evidence" value="ECO:0007669"/>
    <property type="project" value="TreeGrafter"/>
</dbReference>
<evidence type="ECO:0000256" key="3">
    <source>
        <dbReference type="ARBA" id="ARBA00023134"/>
    </source>
</evidence>
<evidence type="ECO:0000256" key="5">
    <source>
        <dbReference type="PIRSR" id="PIRSR601019-1"/>
    </source>
</evidence>
<dbReference type="PANTHER" id="PTHR10218">
    <property type="entry name" value="GTP-BINDING PROTEIN ALPHA SUBUNIT"/>
    <property type="match status" value="1"/>
</dbReference>
<dbReference type="PRINTS" id="PR00318">
    <property type="entry name" value="GPROTEINA"/>
</dbReference>
<dbReference type="FunFam" id="3.40.50.300:FF:000692">
    <property type="entry name" value="Guanine nucleotide-binding protein subunit alpha"/>
    <property type="match status" value="1"/>
</dbReference>
<keyword evidence="4" id="KW-0807">Transducer</keyword>
<keyword evidence="3 5" id="KW-0342">GTP-binding</keyword>
<evidence type="ECO:0000256" key="1">
    <source>
        <dbReference type="ARBA" id="ARBA00022723"/>
    </source>
</evidence>
<dbReference type="PROSITE" id="PS51882">
    <property type="entry name" value="G_ALPHA"/>
    <property type="match status" value="1"/>
</dbReference>
<dbReference type="AlphaFoldDB" id="A0A0D0E309"/>
<feature type="compositionally biased region" description="Low complexity" evidence="7">
    <location>
        <begin position="134"/>
        <end position="143"/>
    </location>
</feature>
<evidence type="ECO:0000256" key="2">
    <source>
        <dbReference type="ARBA" id="ARBA00022741"/>
    </source>
</evidence>
<sequence length="489" mass="55772">MVSASSGDPFALAMAPPLNETAVEKELRERAEAEARSVSDVIDEQIRQERMALKKKSVKVLLLGQNESGKSATLKNFQLQYAGREWAEERASWRAVVYLNLINSILRVLDVLLREMSLSDDARRPGTYSRTDYLSDSDLESSSPAPVYRFTDKHRLLKLRLAPLRRVQADLERKLGPGSREINFTSEATASPFYLTARQGQGPSGEFGINSTNGWRSALEKLRPSQKGVDRPESSLTRRKEEEVIEILVGCKDDMNNLWKDSVVQQILARRKSKVEDSAGFFLNDMERIVSYTYEPSDDDIVRARLRTVGVQEHRLTMDKAHGTDWIMYDVGGTRSSRASWIPYFDDADAIIFLCPISCFDETLREDRGVNRLEDSYQLWRFVCSSRLLSRAQIILFLNKCDILQNKLKRGMRVRDFVPSFGDRKNDTPTVMGYFQSHFKEISKRASPEARPFFIYFTSVIDTKATAATLSVVKESILRVHLRNAELIL</sequence>
<gene>
    <name evidence="8" type="ORF">PAXRUDRAFT_823854</name>
</gene>
<dbReference type="GO" id="GO:0007188">
    <property type="term" value="P:adenylate cyclase-modulating G protein-coupled receptor signaling pathway"/>
    <property type="evidence" value="ECO:0007669"/>
    <property type="project" value="TreeGrafter"/>
</dbReference>
<organism evidence="8 9">
    <name type="scientific">Paxillus rubicundulus Ve08.2h10</name>
    <dbReference type="NCBI Taxonomy" id="930991"/>
    <lineage>
        <taxon>Eukaryota</taxon>
        <taxon>Fungi</taxon>
        <taxon>Dikarya</taxon>
        <taxon>Basidiomycota</taxon>
        <taxon>Agaricomycotina</taxon>
        <taxon>Agaricomycetes</taxon>
        <taxon>Agaricomycetidae</taxon>
        <taxon>Boletales</taxon>
        <taxon>Paxilineae</taxon>
        <taxon>Paxillaceae</taxon>
        <taxon>Paxillus</taxon>
    </lineage>
</organism>
<evidence type="ECO:0000313" key="8">
    <source>
        <dbReference type="EMBL" id="KIK98436.1"/>
    </source>
</evidence>
<feature type="binding site" evidence="5">
    <location>
        <begin position="399"/>
        <end position="402"/>
    </location>
    <ligand>
        <name>GTP</name>
        <dbReference type="ChEBI" id="CHEBI:37565"/>
    </ligand>
</feature>
<keyword evidence="2 5" id="KW-0547">Nucleotide-binding</keyword>
<evidence type="ECO:0000256" key="6">
    <source>
        <dbReference type="PIRSR" id="PIRSR601019-2"/>
    </source>
</evidence>
<feature type="binding site" evidence="5">
    <location>
        <begin position="277"/>
        <end position="278"/>
    </location>
    <ligand>
        <name>GTP</name>
        <dbReference type="ChEBI" id="CHEBI:37565"/>
    </ligand>
</feature>
<accession>A0A0D0E309</accession>
<dbReference type="HOGENOM" id="CLU_014184_1_1_1"/>